<feature type="transmembrane region" description="Helical" evidence="1">
    <location>
        <begin position="122"/>
        <end position="142"/>
    </location>
</feature>
<reference evidence="3" key="1">
    <citation type="journal article" date="2019" name="Int. J. Syst. Evol. Microbiol.">
        <title>The Global Catalogue of Microorganisms (GCM) 10K type strain sequencing project: providing services to taxonomists for standard genome sequencing and annotation.</title>
        <authorList>
            <consortium name="The Broad Institute Genomics Platform"/>
            <consortium name="The Broad Institute Genome Sequencing Center for Infectious Disease"/>
            <person name="Wu L."/>
            <person name="Ma J."/>
        </authorList>
    </citation>
    <scope>NUCLEOTIDE SEQUENCE [LARGE SCALE GENOMIC DNA]</scope>
    <source>
        <strain evidence="3">KCTC 52368</strain>
    </source>
</reference>
<keyword evidence="1" id="KW-0812">Transmembrane</keyword>
<keyword evidence="1" id="KW-0472">Membrane</keyword>
<feature type="transmembrane region" description="Helical" evidence="1">
    <location>
        <begin position="49"/>
        <end position="69"/>
    </location>
</feature>
<feature type="transmembrane region" description="Helical" evidence="1">
    <location>
        <begin position="75"/>
        <end position="101"/>
    </location>
</feature>
<accession>A0ABW5N2S7</accession>
<protein>
    <submittedName>
        <fullName evidence="2">Uncharacterized protein</fullName>
    </submittedName>
</protein>
<evidence type="ECO:0000256" key="1">
    <source>
        <dbReference type="SAM" id="Phobius"/>
    </source>
</evidence>
<dbReference type="RefSeq" id="WP_377768650.1">
    <property type="nucleotide sequence ID" value="NZ_JBHULB010000083.1"/>
</dbReference>
<organism evidence="2 3">
    <name type="scientific">Croceitalea marina</name>
    <dbReference type="NCBI Taxonomy" id="1775166"/>
    <lineage>
        <taxon>Bacteria</taxon>
        <taxon>Pseudomonadati</taxon>
        <taxon>Bacteroidota</taxon>
        <taxon>Flavobacteriia</taxon>
        <taxon>Flavobacteriales</taxon>
        <taxon>Flavobacteriaceae</taxon>
        <taxon>Croceitalea</taxon>
    </lineage>
</organism>
<sequence>MEEFELKALWSEYDKKIDDVISYNEKIMEEIMKQNAKNSLAAAKPVKKVGILIGIPWILFLAILMFFGFKSGNLFFSISFLAILICTVIALATYIYHLVLINQINVSNSVLEAQRKIAEIKISTLVSTRIVFLQLPFWTTWYLQASMLESGNTLYWAVNILITSIFALISIWLFRMIRADKLGNKKIKWLFSDTEWKAVVSASDILNQIEYSKE</sequence>
<evidence type="ECO:0000313" key="3">
    <source>
        <dbReference type="Proteomes" id="UP001597526"/>
    </source>
</evidence>
<feature type="transmembrane region" description="Helical" evidence="1">
    <location>
        <begin position="154"/>
        <end position="174"/>
    </location>
</feature>
<evidence type="ECO:0000313" key="2">
    <source>
        <dbReference type="EMBL" id="MFD2589174.1"/>
    </source>
</evidence>
<gene>
    <name evidence="2" type="ORF">ACFSQJ_19780</name>
</gene>
<dbReference type="EMBL" id="JBHULB010000083">
    <property type="protein sequence ID" value="MFD2589174.1"/>
    <property type="molecule type" value="Genomic_DNA"/>
</dbReference>
<proteinExistence type="predicted"/>
<keyword evidence="1" id="KW-1133">Transmembrane helix</keyword>
<name>A0ABW5N2S7_9FLAO</name>
<comment type="caution">
    <text evidence="2">The sequence shown here is derived from an EMBL/GenBank/DDBJ whole genome shotgun (WGS) entry which is preliminary data.</text>
</comment>
<keyword evidence="3" id="KW-1185">Reference proteome</keyword>
<dbReference type="Proteomes" id="UP001597526">
    <property type="component" value="Unassembled WGS sequence"/>
</dbReference>